<dbReference type="EMBL" id="CDMC01000014">
    <property type="protein sequence ID" value="CEL09547.1"/>
    <property type="molecule type" value="Genomic_DNA"/>
</dbReference>
<dbReference type="InterPro" id="IPR029058">
    <property type="entry name" value="AB_hydrolase_fold"/>
</dbReference>
<evidence type="ECO:0000313" key="2">
    <source>
        <dbReference type="EMBL" id="CEL09547.1"/>
    </source>
</evidence>
<dbReference type="InterPro" id="IPR013094">
    <property type="entry name" value="AB_hydrolase_3"/>
</dbReference>
<dbReference type="STRING" id="454130.A0A0U5GCP8"/>
<evidence type="ECO:0000313" key="3">
    <source>
        <dbReference type="Proteomes" id="UP000054771"/>
    </source>
</evidence>
<dbReference type="SUPFAM" id="SSF53474">
    <property type="entry name" value="alpha/beta-Hydrolases"/>
    <property type="match status" value="1"/>
</dbReference>
<sequence>MRLTSGPRICFVHQPNYYLPPTETGQGSRDYMVPYRVFIGLLVSALKIPLTTAWCFPRWHNEYHRRSGKGRFSLPQGLQELHAQSFRERHMKAPIFTSKIETPTPEPTVDKALRDWLRSLYKGKSGGLEKLDPPLPSVIDKGEWIAVENEAKDSDALQPSVNDHEAFKAIQTSSTSDETLLYLSGRRMFRADPPGVRPLHTQLCKRSGSRVFSFQYRLVPQHTLPTLLLDVLVAYFYLLSPPPGFFHESIDPEKLSIVGEWGLQSSTFTCSKSFNR</sequence>
<dbReference type="AlphaFoldDB" id="A0A0U5GCP8"/>
<dbReference type="Proteomes" id="UP000054771">
    <property type="component" value="Unassembled WGS sequence"/>
</dbReference>
<proteinExistence type="predicted"/>
<organism evidence="2 3">
    <name type="scientific">Aspergillus calidoustus</name>
    <dbReference type="NCBI Taxonomy" id="454130"/>
    <lineage>
        <taxon>Eukaryota</taxon>
        <taxon>Fungi</taxon>
        <taxon>Dikarya</taxon>
        <taxon>Ascomycota</taxon>
        <taxon>Pezizomycotina</taxon>
        <taxon>Eurotiomycetes</taxon>
        <taxon>Eurotiomycetidae</taxon>
        <taxon>Eurotiales</taxon>
        <taxon>Aspergillaceae</taxon>
        <taxon>Aspergillus</taxon>
        <taxon>Aspergillus subgen. Nidulantes</taxon>
    </lineage>
</organism>
<gene>
    <name evidence="2" type="ORF">ASPCAL12682</name>
</gene>
<name>A0A0U5GCP8_ASPCI</name>
<evidence type="ECO:0000259" key="1">
    <source>
        <dbReference type="Pfam" id="PF07859"/>
    </source>
</evidence>
<feature type="domain" description="Alpha/beta hydrolase fold-3" evidence="1">
    <location>
        <begin position="197"/>
        <end position="260"/>
    </location>
</feature>
<keyword evidence="3" id="KW-1185">Reference proteome</keyword>
<protein>
    <recommendedName>
        <fullName evidence="1">Alpha/beta hydrolase fold-3 domain-containing protein</fullName>
    </recommendedName>
</protein>
<reference evidence="3" key="1">
    <citation type="journal article" date="2016" name="Genome Announc.">
        <title>Draft genome sequences of fungus Aspergillus calidoustus.</title>
        <authorList>
            <person name="Horn F."/>
            <person name="Linde J."/>
            <person name="Mattern D.J."/>
            <person name="Walther G."/>
            <person name="Guthke R."/>
            <person name="Scherlach K."/>
            <person name="Martin K."/>
            <person name="Brakhage A.A."/>
            <person name="Petzke L."/>
            <person name="Valiante V."/>
        </authorList>
    </citation>
    <scope>NUCLEOTIDE SEQUENCE [LARGE SCALE GENOMIC DNA]</scope>
    <source>
        <strain evidence="3">SF006504</strain>
    </source>
</reference>
<dbReference type="GO" id="GO:0016787">
    <property type="term" value="F:hydrolase activity"/>
    <property type="evidence" value="ECO:0007669"/>
    <property type="project" value="InterPro"/>
</dbReference>
<dbReference type="Gene3D" id="3.40.50.1820">
    <property type="entry name" value="alpha/beta hydrolase"/>
    <property type="match status" value="1"/>
</dbReference>
<dbReference type="OrthoDB" id="5354320at2759"/>
<dbReference type="Pfam" id="PF07859">
    <property type="entry name" value="Abhydrolase_3"/>
    <property type="match status" value="1"/>
</dbReference>
<accession>A0A0U5GCP8</accession>